<dbReference type="EMBL" id="CH476597">
    <property type="protein sequence ID" value="EAU36115.1"/>
    <property type="molecule type" value="Genomic_DNA"/>
</dbReference>
<dbReference type="Gene3D" id="3.40.50.300">
    <property type="entry name" value="P-loop containing nucleotide triphosphate hydrolases"/>
    <property type="match status" value="1"/>
</dbReference>
<dbReference type="OrthoDB" id="2913095at2759"/>
<reference evidence="5" key="1">
    <citation type="submission" date="2005-09" db="EMBL/GenBank/DDBJ databases">
        <title>Annotation of the Aspergillus terreus NIH2624 genome.</title>
        <authorList>
            <person name="Birren B.W."/>
            <person name="Lander E.S."/>
            <person name="Galagan J.E."/>
            <person name="Nusbaum C."/>
            <person name="Devon K."/>
            <person name="Henn M."/>
            <person name="Ma L.-J."/>
            <person name="Jaffe D.B."/>
            <person name="Butler J."/>
            <person name="Alvarez P."/>
            <person name="Gnerre S."/>
            <person name="Grabherr M."/>
            <person name="Kleber M."/>
            <person name="Mauceli E.W."/>
            <person name="Brockman W."/>
            <person name="Rounsley S."/>
            <person name="Young S.K."/>
            <person name="LaButti K."/>
            <person name="Pushparaj V."/>
            <person name="DeCaprio D."/>
            <person name="Crawford M."/>
            <person name="Koehrsen M."/>
            <person name="Engels R."/>
            <person name="Montgomery P."/>
            <person name="Pearson M."/>
            <person name="Howarth C."/>
            <person name="Larson L."/>
            <person name="Luoma S."/>
            <person name="White J."/>
            <person name="Alvarado L."/>
            <person name="Kodira C.D."/>
            <person name="Zeng Q."/>
            <person name="Oleary S."/>
            <person name="Yandava C."/>
            <person name="Denning D.W."/>
            <person name="Nierman W.C."/>
            <person name="Milne T."/>
            <person name="Madden K."/>
        </authorList>
    </citation>
    <scope>NUCLEOTIDE SEQUENCE [LARGE SCALE GENOMIC DNA]</scope>
    <source>
        <strain evidence="5">NIH 2624 / FGSC A1156</strain>
    </source>
</reference>
<dbReference type="InterPro" id="IPR011990">
    <property type="entry name" value="TPR-like_helical_dom_sf"/>
</dbReference>
<dbReference type="SUPFAM" id="SSF48452">
    <property type="entry name" value="TPR-like"/>
    <property type="match status" value="1"/>
</dbReference>
<sequence>MALVTADAIPRGVNEELNRQLAEVWLDMGQQIKKYADLWRMEYDENLKAEQVQANLERIETGHRKKGEKWAKLKEVFDRTLTAIATVGDMVASAASQVFAPAGQCYNALSFIIHAYKNYQSAFASLHEVFSQCLEYLGRLSRYAQGNQMTAGLTKLSCDVLKHFAKVCTKALRIRSDRLFRIKTMAKGAFLDINEFTEMLGTMENLTKKESMEVALATLETTREARDFAKANHNILEQGESERAKEKRDKKDRRLLLETLSFEMTDDKWNSIEYAPIPTWGTTWQRIHNHRVDGTGQWALQSPRFKAWAKEDGDEPILGIVGPEASGKSFVSSTIISHLRASAPDKGSNSRNLVAFYFLDSKNATSNIDMYKAIIWQFAASDASYMQSAATTCDGRHIEANHLLTRLLLDNHEELSNVNATFYIVINKLGDKNGFVHEGVLHFLQKLRKLKKSSVRVAFTATPQTIDELRKHDIHCPTISMQDNKKDLELYIDYRLDRMRGLSDRGDNQVLRIRKEVQSKLQNRPQRNYYTISNILDEVSSLDLDKDIFKALDGPTKTLSQNVRADIAELNRSRKSHELGEINEIILWITFAREKMTAEKMNAVLQFHNKAVSLLRLEDRLRKFLLFEIDNDGLVDFRSESMLDYIPMRATKAKTRQDQNEVVNPSEIGILNHFLGNVCPPGLIDKLQLKAHFEKILTPQEEIFQEDPNTANFRLARVCIFVLANEEGQNLRILRGYAARQLVGHMANVNNLAMIDSKWKRGVGSDLLKLFRTGYAIDNLLWAKKQHPELPPWIFDEKTIDLICSWLKYLSSVEMLDDDWLQQVMHDGHVPMETMVEGIFARMAQYCFRIEASKNDTLAALEIVSKLVSKSVEDPTLEHIEDWCQKKLGVAKKNSIWHSQMALLYFLNGKKDQAASRCREALHMDDKNWRASLVKAQLSESNDKRRRILKDLYRRCEKDVEWMKEHKEFLSDMAEPVGHAYWEDGNFDKAAVWYSACVEHGADRYTTVVSILERYDNGARWNDIIELLRKMHSQSHLGPMFVHKARAEELHTAVLHAAVGEQNFDFLDEVYDPVIEYARQNQWYGALFYLREAYASARSAKPSDSNANVLELLEAAAADVVYTDEDPASAFFRVGYRLGAIYLRNATNARDAHKMAEAEMWLGKMSSIIPEQVKETQMRLPLSLYAARYHRIAENEAAALRAAHNTLQMATELLSDGDPTNDMFAFQKILYAMIPFKDERNATTALAMMKIASPAGRFSIPCSCKCGHIWLSPGEMWWCMDCINVVLREECRQNVKDKNICRSTHEGFTIPKLDETLLKTVPKDHVPWDGKFIHMDKWRSKIAHDYRLKKT</sequence>
<dbReference type="PANTHER" id="PTHR10039:SF17">
    <property type="entry name" value="FUNGAL STAND N-TERMINAL GOODBYE DOMAIN-CONTAINING PROTEIN-RELATED"/>
    <property type="match status" value="1"/>
</dbReference>
<name>Q0CTZ3_ASPTN</name>
<evidence type="ECO:0000313" key="5">
    <source>
        <dbReference type="Proteomes" id="UP000007963"/>
    </source>
</evidence>
<dbReference type="Gene3D" id="1.25.40.10">
    <property type="entry name" value="Tetratricopeptide repeat domain"/>
    <property type="match status" value="1"/>
</dbReference>
<gene>
    <name evidence="4" type="ORF">ATEG_02841</name>
</gene>
<evidence type="ECO:0000256" key="1">
    <source>
        <dbReference type="ARBA" id="ARBA00022737"/>
    </source>
</evidence>
<dbReference type="Proteomes" id="UP000007963">
    <property type="component" value="Unassembled WGS sequence"/>
</dbReference>
<dbReference type="InterPro" id="IPR056884">
    <property type="entry name" value="NPHP3-like_N"/>
</dbReference>
<protein>
    <submittedName>
        <fullName evidence="4">Uncharacterized protein</fullName>
    </submittedName>
</protein>
<accession>Q0CTZ3</accession>
<dbReference type="Pfam" id="PF17109">
    <property type="entry name" value="Goodbye"/>
    <property type="match status" value="1"/>
</dbReference>
<dbReference type="VEuPathDB" id="FungiDB:ATEG_02841"/>
<dbReference type="PANTHER" id="PTHR10039">
    <property type="entry name" value="AMELOGENIN"/>
    <property type="match status" value="1"/>
</dbReference>
<evidence type="ECO:0000313" key="4">
    <source>
        <dbReference type="EMBL" id="EAU36115.1"/>
    </source>
</evidence>
<dbReference type="InterPro" id="IPR027417">
    <property type="entry name" value="P-loop_NTPase"/>
</dbReference>
<proteinExistence type="predicted"/>
<evidence type="ECO:0000259" key="2">
    <source>
        <dbReference type="Pfam" id="PF17109"/>
    </source>
</evidence>
<keyword evidence="1" id="KW-0677">Repeat</keyword>
<evidence type="ECO:0000259" key="3">
    <source>
        <dbReference type="Pfam" id="PF24883"/>
    </source>
</evidence>
<feature type="domain" description="Nephrocystin 3-like N-terminal" evidence="3">
    <location>
        <begin position="294"/>
        <end position="460"/>
    </location>
</feature>
<dbReference type="eggNOG" id="ENOG502SJ2V">
    <property type="taxonomic scope" value="Eukaryota"/>
</dbReference>
<dbReference type="InterPro" id="IPR031350">
    <property type="entry name" value="Goodbye_dom"/>
</dbReference>
<organism evidence="4 5">
    <name type="scientific">Aspergillus terreus (strain NIH 2624 / FGSC A1156)</name>
    <dbReference type="NCBI Taxonomy" id="341663"/>
    <lineage>
        <taxon>Eukaryota</taxon>
        <taxon>Fungi</taxon>
        <taxon>Dikarya</taxon>
        <taxon>Ascomycota</taxon>
        <taxon>Pezizomycotina</taxon>
        <taxon>Eurotiomycetes</taxon>
        <taxon>Eurotiomycetidae</taxon>
        <taxon>Eurotiales</taxon>
        <taxon>Aspergillaceae</taxon>
        <taxon>Aspergillus</taxon>
        <taxon>Aspergillus subgen. Circumdati</taxon>
    </lineage>
</organism>
<dbReference type="GeneID" id="4317708"/>
<feature type="domain" description="Fungal STAND N-terminal Goodbye" evidence="2">
    <location>
        <begin position="43"/>
        <end position="143"/>
    </location>
</feature>
<dbReference type="OMA" id="ICRSTHE"/>
<dbReference type="Pfam" id="PF24883">
    <property type="entry name" value="NPHP3_N"/>
    <property type="match status" value="1"/>
</dbReference>
<dbReference type="HOGENOM" id="CLU_001466_0_1_1"/>
<dbReference type="RefSeq" id="XP_001212019.1">
    <property type="nucleotide sequence ID" value="XM_001212019.1"/>
</dbReference>